<dbReference type="Gene3D" id="2.40.170.20">
    <property type="entry name" value="TonB-dependent receptor, beta-barrel domain"/>
    <property type="match status" value="1"/>
</dbReference>
<proteinExistence type="predicted"/>
<protein>
    <recommendedName>
        <fullName evidence="4">TonB-dependent receptor plug domain-containing protein</fullName>
    </recommendedName>
</protein>
<feature type="domain" description="TonB-dependent receptor plug" evidence="4">
    <location>
        <begin position="19"/>
        <end position="97"/>
    </location>
</feature>
<gene>
    <name evidence="5" type="ORF">LCGC14_2474340</name>
</gene>
<keyword evidence="3" id="KW-0998">Cell outer membrane</keyword>
<comment type="caution">
    <text evidence="5">The sequence shown here is derived from an EMBL/GenBank/DDBJ whole genome shotgun (WGS) entry which is preliminary data.</text>
</comment>
<dbReference type="GO" id="GO:0009279">
    <property type="term" value="C:cell outer membrane"/>
    <property type="evidence" value="ECO:0007669"/>
    <property type="project" value="UniProtKB-SubCell"/>
</dbReference>
<evidence type="ECO:0000313" key="5">
    <source>
        <dbReference type="EMBL" id="KKL18555.1"/>
    </source>
</evidence>
<dbReference type="AlphaFoldDB" id="A0A0F9BA79"/>
<evidence type="ECO:0000259" key="4">
    <source>
        <dbReference type="Pfam" id="PF07715"/>
    </source>
</evidence>
<dbReference type="EMBL" id="LAZR01038823">
    <property type="protein sequence ID" value="KKL18555.1"/>
    <property type="molecule type" value="Genomic_DNA"/>
</dbReference>
<dbReference type="Gene3D" id="2.170.130.10">
    <property type="entry name" value="TonB-dependent receptor, plug domain"/>
    <property type="match status" value="1"/>
</dbReference>
<dbReference type="InterPro" id="IPR012910">
    <property type="entry name" value="Plug_dom"/>
</dbReference>
<accession>A0A0F9BA79</accession>
<keyword evidence="2" id="KW-0472">Membrane</keyword>
<dbReference type="Pfam" id="PF07715">
    <property type="entry name" value="Plug"/>
    <property type="match status" value="1"/>
</dbReference>
<sequence>MDGAEQLDVVVLKKSIMILGETDILKGLMTMPGVQAASEVATGYNVRGGSTDQNLVLLDDAPLMNLSHFFGFFSNINADVVQGIELYKSGMPSSMGGRISSILDIKSRTGDYEKYSLQGGISPISANITFDGPILKDRISFIGSGRSTYSDWILRRVGDERVKNSSASFYDIFGKIGVKLENNHNLSLSFYKSQDYFKFDQIQTQEYSNLAFSSVYSTQLSEKTSYDASLSFSSYNSSLSDESVPTISMISSYKFNQYSLNNRFNWKSNRWIDLRFGVS</sequence>
<organism evidence="5">
    <name type="scientific">marine sediment metagenome</name>
    <dbReference type="NCBI Taxonomy" id="412755"/>
    <lineage>
        <taxon>unclassified sequences</taxon>
        <taxon>metagenomes</taxon>
        <taxon>ecological metagenomes</taxon>
    </lineage>
</organism>
<evidence type="ECO:0000256" key="3">
    <source>
        <dbReference type="ARBA" id="ARBA00023237"/>
    </source>
</evidence>
<comment type="subcellular location">
    <subcellularLocation>
        <location evidence="1">Cell outer membrane</location>
    </subcellularLocation>
</comment>
<dbReference type="SUPFAM" id="SSF56935">
    <property type="entry name" value="Porins"/>
    <property type="match status" value="1"/>
</dbReference>
<reference evidence="5" key="1">
    <citation type="journal article" date="2015" name="Nature">
        <title>Complex archaea that bridge the gap between prokaryotes and eukaryotes.</title>
        <authorList>
            <person name="Spang A."/>
            <person name="Saw J.H."/>
            <person name="Jorgensen S.L."/>
            <person name="Zaremba-Niedzwiedzka K."/>
            <person name="Martijn J."/>
            <person name="Lind A.E."/>
            <person name="van Eijk R."/>
            <person name="Schleper C."/>
            <person name="Guy L."/>
            <person name="Ettema T.J."/>
        </authorList>
    </citation>
    <scope>NUCLEOTIDE SEQUENCE</scope>
</reference>
<evidence type="ECO:0000256" key="1">
    <source>
        <dbReference type="ARBA" id="ARBA00004442"/>
    </source>
</evidence>
<evidence type="ECO:0000256" key="2">
    <source>
        <dbReference type="ARBA" id="ARBA00023136"/>
    </source>
</evidence>
<dbReference type="InterPro" id="IPR037066">
    <property type="entry name" value="Plug_dom_sf"/>
</dbReference>
<dbReference type="InterPro" id="IPR036942">
    <property type="entry name" value="Beta-barrel_TonB_sf"/>
</dbReference>
<name>A0A0F9BA79_9ZZZZ</name>
<feature type="non-terminal residue" evidence="5">
    <location>
        <position position="279"/>
    </location>
</feature>